<evidence type="ECO:0000256" key="5">
    <source>
        <dbReference type="ARBA" id="ARBA00023049"/>
    </source>
</evidence>
<dbReference type="PROSITE" id="PS51864">
    <property type="entry name" value="ASTACIN"/>
    <property type="match status" value="1"/>
</dbReference>
<accession>A7RVD0</accession>
<dbReference type="eggNOG" id="KOG3714">
    <property type="taxonomic scope" value="Eukaryota"/>
</dbReference>
<feature type="active site" evidence="6">
    <location>
        <position position="93"/>
    </location>
</feature>
<dbReference type="AlphaFoldDB" id="A7RVD0"/>
<keyword evidence="2 6" id="KW-0479">Metal-binding</keyword>
<dbReference type="PANTHER" id="PTHR10127">
    <property type="entry name" value="DISCOIDIN, CUB, EGF, LAMININ , AND ZINC METALLOPROTEASE DOMAIN CONTAINING"/>
    <property type="match status" value="1"/>
</dbReference>
<feature type="non-terminal residue" evidence="9">
    <location>
        <position position="206"/>
    </location>
</feature>
<reference evidence="9 10" key="1">
    <citation type="journal article" date="2007" name="Science">
        <title>Sea anemone genome reveals ancestral eumetazoan gene repertoire and genomic organization.</title>
        <authorList>
            <person name="Putnam N.H."/>
            <person name="Srivastava M."/>
            <person name="Hellsten U."/>
            <person name="Dirks B."/>
            <person name="Chapman J."/>
            <person name="Salamov A."/>
            <person name="Terry A."/>
            <person name="Shapiro H."/>
            <person name="Lindquist E."/>
            <person name="Kapitonov V.V."/>
            <person name="Jurka J."/>
            <person name="Genikhovich G."/>
            <person name="Grigoriev I.V."/>
            <person name="Lucas S.M."/>
            <person name="Steele R.E."/>
            <person name="Finnerty J.R."/>
            <person name="Technau U."/>
            <person name="Martindale M.Q."/>
            <person name="Rokhsar D.S."/>
        </authorList>
    </citation>
    <scope>NUCLEOTIDE SEQUENCE [LARGE SCALE GENOMIC DNA]</scope>
    <source>
        <strain evidence="10">CH2 X CH6</strain>
    </source>
</reference>
<dbReference type="FunFam" id="3.40.390.10:FF:000077">
    <property type="entry name" value="Metalloendopeptidase"/>
    <property type="match status" value="1"/>
</dbReference>
<dbReference type="SUPFAM" id="SSF55486">
    <property type="entry name" value="Metalloproteases ('zincins'), catalytic domain"/>
    <property type="match status" value="1"/>
</dbReference>
<dbReference type="InterPro" id="IPR001506">
    <property type="entry name" value="Peptidase_M12A"/>
</dbReference>
<feature type="domain" description="Peptidase M12A" evidence="8">
    <location>
        <begin position="2"/>
        <end position="195"/>
    </location>
</feature>
<feature type="binding site" evidence="6">
    <location>
        <position position="92"/>
    </location>
    <ligand>
        <name>Zn(2+)</name>
        <dbReference type="ChEBI" id="CHEBI:29105"/>
        <note>catalytic</note>
    </ligand>
</feature>
<comment type="cofactor">
    <cofactor evidence="6 7">
        <name>Zn(2+)</name>
        <dbReference type="ChEBI" id="CHEBI:29105"/>
    </cofactor>
    <text evidence="6 7">Binds 1 zinc ion per subunit.</text>
</comment>
<keyword evidence="4 6" id="KW-0862">Zinc</keyword>
<dbReference type="GO" id="GO:0004222">
    <property type="term" value="F:metalloendopeptidase activity"/>
    <property type="evidence" value="ECO:0000318"/>
    <property type="project" value="GO_Central"/>
</dbReference>
<sequence>RNAVRQLKMIWRTRKVPYTVHADVVAAGTSKLNDAINQFKTKSCIEFVPRTNEENYIQFVKEDGCWSYKGMQGGMQKVSIGDGCNDVSIIIHELLHALGVAHEQSRPDRDAYLEVLPANIIAGLEHNFQKLSYDQADTLSLPYDYDSVMHYGKTDFSKNGQNTMQAKGDPNRQLGQYIGFTALDLQKLNKLYDCSSKYGYHHQPST</sequence>
<dbReference type="GO" id="GO:0006508">
    <property type="term" value="P:proteolysis"/>
    <property type="evidence" value="ECO:0007669"/>
    <property type="project" value="UniProtKB-KW"/>
</dbReference>
<dbReference type="InterPro" id="IPR034035">
    <property type="entry name" value="Astacin-like_dom"/>
</dbReference>
<comment type="caution">
    <text evidence="6">Lacks conserved residue(s) required for the propagation of feature annotation.</text>
</comment>
<gene>
    <name evidence="9" type="ORF">NEMVEDRAFT_v1g94744</name>
</gene>
<dbReference type="GO" id="GO:0008270">
    <property type="term" value="F:zinc ion binding"/>
    <property type="evidence" value="ECO:0007669"/>
    <property type="project" value="UniProtKB-UniRule"/>
</dbReference>
<evidence type="ECO:0000256" key="1">
    <source>
        <dbReference type="ARBA" id="ARBA00022670"/>
    </source>
</evidence>
<dbReference type="SMART" id="SM00235">
    <property type="entry name" value="ZnMc"/>
    <property type="match status" value="1"/>
</dbReference>
<dbReference type="HOGENOM" id="CLU_017286_4_0_1"/>
<evidence type="ECO:0000313" key="9">
    <source>
        <dbReference type="EMBL" id="EDO44621.1"/>
    </source>
</evidence>
<protein>
    <recommendedName>
        <fullName evidence="7">Metalloendopeptidase</fullName>
        <ecNumber evidence="7">3.4.24.-</ecNumber>
    </recommendedName>
</protein>
<evidence type="ECO:0000313" key="10">
    <source>
        <dbReference type="Proteomes" id="UP000001593"/>
    </source>
</evidence>
<feature type="binding site" evidence="6">
    <location>
        <position position="102"/>
    </location>
    <ligand>
        <name>Zn(2+)</name>
        <dbReference type="ChEBI" id="CHEBI:29105"/>
        <note>catalytic</note>
    </ligand>
</feature>
<name>A7RVD0_NEMVE</name>
<feature type="binding site" evidence="6">
    <location>
        <position position="96"/>
    </location>
    <ligand>
        <name>Zn(2+)</name>
        <dbReference type="ChEBI" id="CHEBI:29105"/>
        <note>catalytic</note>
    </ligand>
</feature>
<evidence type="ECO:0000256" key="2">
    <source>
        <dbReference type="ARBA" id="ARBA00022723"/>
    </source>
</evidence>
<evidence type="ECO:0000256" key="3">
    <source>
        <dbReference type="ARBA" id="ARBA00022801"/>
    </source>
</evidence>
<dbReference type="OMA" id="ANTSCKY"/>
<keyword evidence="10" id="KW-1185">Reference proteome</keyword>
<evidence type="ECO:0000256" key="6">
    <source>
        <dbReference type="PROSITE-ProRule" id="PRU01211"/>
    </source>
</evidence>
<dbReference type="Gene3D" id="3.40.390.10">
    <property type="entry name" value="Collagenase (Catalytic Domain)"/>
    <property type="match status" value="1"/>
</dbReference>
<dbReference type="InterPro" id="IPR006026">
    <property type="entry name" value="Peptidase_Metallo"/>
</dbReference>
<dbReference type="EC" id="3.4.24.-" evidence="7"/>
<dbReference type="InterPro" id="IPR024079">
    <property type="entry name" value="MetalloPept_cat_dom_sf"/>
</dbReference>
<keyword evidence="3 6" id="KW-0378">Hydrolase</keyword>
<dbReference type="InParanoid" id="A7RVD0"/>
<keyword evidence="5 6" id="KW-0482">Metalloprotease</keyword>
<evidence type="ECO:0000259" key="8">
    <source>
        <dbReference type="PROSITE" id="PS51864"/>
    </source>
</evidence>
<dbReference type="KEGG" id="nve:5516561"/>
<evidence type="ECO:0000256" key="4">
    <source>
        <dbReference type="ARBA" id="ARBA00022833"/>
    </source>
</evidence>
<dbReference type="EMBL" id="DS469543">
    <property type="protein sequence ID" value="EDO44621.1"/>
    <property type="molecule type" value="Genomic_DNA"/>
</dbReference>
<proteinExistence type="predicted"/>
<organism evidence="9 10">
    <name type="scientific">Nematostella vectensis</name>
    <name type="common">Starlet sea anemone</name>
    <dbReference type="NCBI Taxonomy" id="45351"/>
    <lineage>
        <taxon>Eukaryota</taxon>
        <taxon>Metazoa</taxon>
        <taxon>Cnidaria</taxon>
        <taxon>Anthozoa</taxon>
        <taxon>Hexacorallia</taxon>
        <taxon>Actiniaria</taxon>
        <taxon>Edwardsiidae</taxon>
        <taxon>Nematostella</taxon>
    </lineage>
</organism>
<dbReference type="OrthoDB" id="5965972at2759"/>
<dbReference type="PRINTS" id="PR00480">
    <property type="entry name" value="ASTACIN"/>
</dbReference>
<evidence type="ECO:0000256" key="7">
    <source>
        <dbReference type="RuleBase" id="RU361183"/>
    </source>
</evidence>
<dbReference type="CDD" id="cd04280">
    <property type="entry name" value="ZnMc_astacin_like"/>
    <property type="match status" value="1"/>
</dbReference>
<dbReference type="GO" id="GO:0005615">
    <property type="term" value="C:extracellular space"/>
    <property type="evidence" value="ECO:0000318"/>
    <property type="project" value="GO_Central"/>
</dbReference>
<dbReference type="Pfam" id="PF01400">
    <property type="entry name" value="Astacin"/>
    <property type="match status" value="1"/>
</dbReference>
<dbReference type="PhylomeDB" id="A7RVD0"/>
<dbReference type="PANTHER" id="PTHR10127:SF780">
    <property type="entry name" value="METALLOENDOPEPTIDASE"/>
    <property type="match status" value="1"/>
</dbReference>
<dbReference type="Proteomes" id="UP000001593">
    <property type="component" value="Unassembled WGS sequence"/>
</dbReference>
<keyword evidence="1 6" id="KW-0645">Protease</keyword>